<dbReference type="Gene3D" id="3.40.50.1820">
    <property type="entry name" value="alpha/beta hydrolase"/>
    <property type="match status" value="1"/>
</dbReference>
<feature type="binding site" evidence="2">
    <location>
        <position position="90"/>
    </location>
    <ligand>
        <name>substrate</name>
    </ligand>
</feature>
<dbReference type="EMBL" id="CACRYJ010000017">
    <property type="protein sequence ID" value="VZO36049.1"/>
    <property type="molecule type" value="Genomic_DNA"/>
</dbReference>
<comment type="caution">
    <text evidence="4">The sequence shown here is derived from an EMBL/GenBank/DDBJ whole genome shotgun (WGS) entry which is preliminary data.</text>
</comment>
<evidence type="ECO:0000256" key="2">
    <source>
        <dbReference type="PIRSR" id="PIRSR639069-2"/>
    </source>
</evidence>
<keyword evidence="5" id="KW-1185">Reference proteome</keyword>
<dbReference type="InterPro" id="IPR008391">
    <property type="entry name" value="AXE1_dom"/>
</dbReference>
<organism evidence="4 5">
    <name type="scientific">Occultella aeris</name>
    <dbReference type="NCBI Taxonomy" id="2761496"/>
    <lineage>
        <taxon>Bacteria</taxon>
        <taxon>Bacillati</taxon>
        <taxon>Actinomycetota</taxon>
        <taxon>Actinomycetes</taxon>
        <taxon>Micrococcales</taxon>
        <taxon>Ruaniaceae</taxon>
        <taxon>Occultella</taxon>
    </lineage>
</organism>
<dbReference type="Pfam" id="PF05448">
    <property type="entry name" value="AXE1"/>
    <property type="match status" value="1"/>
</dbReference>
<dbReference type="AlphaFoldDB" id="A0A7M4DGK6"/>
<dbReference type="PANTHER" id="PTHR40111:SF1">
    <property type="entry name" value="CEPHALOSPORIN-C DEACETYLASE"/>
    <property type="match status" value="1"/>
</dbReference>
<dbReference type="PANTHER" id="PTHR40111">
    <property type="entry name" value="CEPHALOSPORIN-C DEACETYLASE"/>
    <property type="match status" value="1"/>
</dbReference>
<dbReference type="GO" id="GO:0005976">
    <property type="term" value="P:polysaccharide metabolic process"/>
    <property type="evidence" value="ECO:0007669"/>
    <property type="project" value="TreeGrafter"/>
</dbReference>
<dbReference type="EC" id="3.1.1.41" evidence="4"/>
<evidence type="ECO:0000313" key="4">
    <source>
        <dbReference type="EMBL" id="VZO36049.1"/>
    </source>
</evidence>
<accession>A0A7M4DGK6</accession>
<evidence type="ECO:0000259" key="3">
    <source>
        <dbReference type="Pfam" id="PF05448"/>
    </source>
</evidence>
<protein>
    <submittedName>
        <fullName evidence="4">Cephalosporin-C deacetylase</fullName>
        <ecNumber evidence="4">3.1.1.41</ecNumber>
    </submittedName>
</protein>
<feature type="domain" description="Acetyl xylan esterase" evidence="3">
    <location>
        <begin position="1"/>
        <end position="326"/>
    </location>
</feature>
<keyword evidence="4" id="KW-0378">Hydrolase</keyword>
<dbReference type="SUPFAM" id="SSF53474">
    <property type="entry name" value="alpha/beta-Hydrolases"/>
    <property type="match status" value="1"/>
</dbReference>
<reference evidence="4 5" key="1">
    <citation type="submission" date="2019-11" db="EMBL/GenBank/DDBJ databases">
        <authorList>
            <person name="Criscuolo A."/>
        </authorList>
    </citation>
    <scope>NUCLEOTIDE SEQUENCE [LARGE SCALE GENOMIC DNA]</scope>
    <source>
        <strain evidence="4">CIP111667</strain>
    </source>
</reference>
<gene>
    <name evidence="4" type="primary">axeA_3</name>
    <name evidence="4" type="ORF">HALOF300_01253</name>
</gene>
<feature type="active site" description="Charge relay system" evidence="1">
    <location>
        <position position="310"/>
    </location>
</feature>
<dbReference type="GO" id="GO:0047739">
    <property type="term" value="F:cephalosporin-C deacetylase activity"/>
    <property type="evidence" value="ECO:0007669"/>
    <property type="project" value="UniProtKB-EC"/>
</dbReference>
<feature type="active site" description="Charge relay system" evidence="1">
    <location>
        <position position="276"/>
    </location>
</feature>
<proteinExistence type="predicted"/>
<evidence type="ECO:0000313" key="5">
    <source>
        <dbReference type="Proteomes" id="UP000419743"/>
    </source>
</evidence>
<name>A0A7M4DGK6_9MICO</name>
<dbReference type="InterPro" id="IPR039069">
    <property type="entry name" value="CE7"/>
</dbReference>
<dbReference type="RefSeq" id="WP_156740074.1">
    <property type="nucleotide sequence ID" value="NZ_CACRYJ010000017.1"/>
</dbReference>
<dbReference type="InterPro" id="IPR029058">
    <property type="entry name" value="AB_hydrolase_fold"/>
</dbReference>
<feature type="active site" description="Nucleophile" evidence="1">
    <location>
        <position position="186"/>
    </location>
</feature>
<evidence type="ECO:0000256" key="1">
    <source>
        <dbReference type="PIRSR" id="PIRSR639069-1"/>
    </source>
</evidence>
<dbReference type="Proteomes" id="UP000419743">
    <property type="component" value="Unassembled WGS sequence"/>
</dbReference>
<sequence>MVQFDLPLAQLREYTADLVAPADLLEFWQETLAEGTAMLVSSPRFATPWRLIDTYDVTFRGYAGSPVRAWLSVPAGNRTRLPTVVQYQGYSGGRSFPESANVWASAGYAHVVMDTRGQGYANGAPAQATPDPLLGSGHAPGFLTAGVESPAEYYYRRVYTDAVRLVQALGDSPHVDPDRIAVTGRSQGGGVALAVAGLAHLVGLRLSAVLADVPFLCAFPRANQVTDAEPYREIDRYLAGWRDRTEVVFRTLSYFDAALLAATARADALFSVGLVDRVTPPSTVFAAFNRYGLAAEEVTKEIRVYSHNGHEGGGQYQVHEQAAFLAARLRGVQE</sequence>